<dbReference type="CDD" id="cd14792">
    <property type="entry name" value="GH27"/>
    <property type="match status" value="1"/>
</dbReference>
<dbReference type="InterPro" id="IPR002241">
    <property type="entry name" value="Glyco_hydro_27"/>
</dbReference>
<feature type="domain" description="Alpha galactosidase C-terminal" evidence="10">
    <location>
        <begin position="317"/>
        <end position="391"/>
    </location>
</feature>
<comment type="caution">
    <text evidence="11">The sequence shown here is derived from an EMBL/GenBank/DDBJ whole genome shotgun (WGS) entry which is preliminary data.</text>
</comment>
<evidence type="ECO:0000256" key="3">
    <source>
        <dbReference type="ARBA" id="ARBA00012755"/>
    </source>
</evidence>
<evidence type="ECO:0000256" key="7">
    <source>
        <dbReference type="ARBA" id="ARBA00023295"/>
    </source>
</evidence>
<dbReference type="GO" id="GO:0004557">
    <property type="term" value="F:alpha-galactosidase activity"/>
    <property type="evidence" value="ECO:0007669"/>
    <property type="project" value="UniProtKB-EC"/>
</dbReference>
<dbReference type="PRINTS" id="PR00740">
    <property type="entry name" value="GLHYDRLASE27"/>
</dbReference>
<dbReference type="OrthoDB" id="5795902at2759"/>
<dbReference type="InterPro" id="IPR017853">
    <property type="entry name" value="GH"/>
</dbReference>
<evidence type="ECO:0000259" key="10">
    <source>
        <dbReference type="Pfam" id="PF17801"/>
    </source>
</evidence>
<evidence type="ECO:0000256" key="2">
    <source>
        <dbReference type="ARBA" id="ARBA00009743"/>
    </source>
</evidence>
<dbReference type="FunFam" id="2.60.40.1180:FF:000008">
    <property type="entry name" value="Alpha-galactosidase"/>
    <property type="match status" value="1"/>
</dbReference>
<dbReference type="PROSITE" id="PS00512">
    <property type="entry name" value="ALPHA_GALACTOSIDASE"/>
    <property type="match status" value="1"/>
</dbReference>
<evidence type="ECO:0000256" key="6">
    <source>
        <dbReference type="ARBA" id="ARBA00023157"/>
    </source>
</evidence>
<evidence type="ECO:0000256" key="4">
    <source>
        <dbReference type="ARBA" id="ARBA00022729"/>
    </source>
</evidence>
<comment type="similarity">
    <text evidence="2 8">Belongs to the glycosyl hydrolase 27 family.</text>
</comment>
<gene>
    <name evidence="11" type="ORF">KP509_32G023700</name>
</gene>
<dbReference type="SUPFAM" id="SSF51445">
    <property type="entry name" value="(Trans)glycosidases"/>
    <property type="match status" value="1"/>
</dbReference>
<evidence type="ECO:0000256" key="5">
    <source>
        <dbReference type="ARBA" id="ARBA00022801"/>
    </source>
</evidence>
<dbReference type="Gene3D" id="2.60.40.1180">
    <property type="entry name" value="Golgi alpha-mannosidase II"/>
    <property type="match status" value="1"/>
</dbReference>
<evidence type="ECO:0000256" key="9">
    <source>
        <dbReference type="SAM" id="SignalP"/>
    </source>
</evidence>
<dbReference type="PANTHER" id="PTHR11452:SF75">
    <property type="entry name" value="ALPHA-GALACTOSIDASE MEL1"/>
    <property type="match status" value="1"/>
</dbReference>
<dbReference type="FunFam" id="3.20.20.70:FF:000093">
    <property type="entry name" value="Alpha-galactosidase"/>
    <property type="match status" value="1"/>
</dbReference>
<keyword evidence="4 9" id="KW-0732">Signal</keyword>
<dbReference type="Pfam" id="PF16499">
    <property type="entry name" value="Melibiase_2"/>
    <property type="match status" value="1"/>
</dbReference>
<dbReference type="InterPro" id="IPR000111">
    <property type="entry name" value="Glyco_hydro_27/36_CS"/>
</dbReference>
<dbReference type="Proteomes" id="UP000825935">
    <property type="component" value="Chromosome 32"/>
</dbReference>
<evidence type="ECO:0000256" key="1">
    <source>
        <dbReference type="ARBA" id="ARBA00001255"/>
    </source>
</evidence>
<dbReference type="EMBL" id="CM035437">
    <property type="protein sequence ID" value="KAH7286820.1"/>
    <property type="molecule type" value="Genomic_DNA"/>
</dbReference>
<feature type="chain" id="PRO_5035837809" description="Alpha-galactosidase" evidence="9">
    <location>
        <begin position="31"/>
        <end position="404"/>
    </location>
</feature>
<feature type="signal peptide" evidence="9">
    <location>
        <begin position="1"/>
        <end position="30"/>
    </location>
</feature>
<dbReference type="EC" id="3.2.1.22" evidence="3 8"/>
<proteinExistence type="inferred from homology"/>
<evidence type="ECO:0000313" key="11">
    <source>
        <dbReference type="EMBL" id="KAH7286820.1"/>
    </source>
</evidence>
<keyword evidence="7 8" id="KW-0326">Glycosidase</keyword>
<dbReference type="SUPFAM" id="SSF51011">
    <property type="entry name" value="Glycosyl hydrolase domain"/>
    <property type="match status" value="1"/>
</dbReference>
<keyword evidence="12" id="KW-1185">Reference proteome</keyword>
<keyword evidence="5 8" id="KW-0378">Hydrolase</keyword>
<accession>A0A8T2QT81</accession>
<comment type="catalytic activity">
    <reaction evidence="1 8">
        <text>Hydrolysis of terminal, non-reducing alpha-D-galactose residues in alpha-D-galactosides, including galactose oligosaccharides, galactomannans and galactolipids.</text>
        <dbReference type="EC" id="3.2.1.22"/>
    </reaction>
</comment>
<organism evidence="11 12">
    <name type="scientific">Ceratopteris richardii</name>
    <name type="common">Triangle waterfern</name>
    <dbReference type="NCBI Taxonomy" id="49495"/>
    <lineage>
        <taxon>Eukaryota</taxon>
        <taxon>Viridiplantae</taxon>
        <taxon>Streptophyta</taxon>
        <taxon>Embryophyta</taxon>
        <taxon>Tracheophyta</taxon>
        <taxon>Polypodiopsida</taxon>
        <taxon>Polypodiidae</taxon>
        <taxon>Polypodiales</taxon>
        <taxon>Pteridineae</taxon>
        <taxon>Pteridaceae</taxon>
        <taxon>Parkerioideae</taxon>
        <taxon>Ceratopteris</taxon>
    </lineage>
</organism>
<protein>
    <recommendedName>
        <fullName evidence="3 8">Alpha-galactosidase</fullName>
        <ecNumber evidence="3 8">3.2.1.22</ecNumber>
    </recommendedName>
    <alternativeName>
        <fullName evidence="8">Melibiase</fullName>
    </alternativeName>
</protein>
<dbReference type="InterPro" id="IPR013785">
    <property type="entry name" value="Aldolase_TIM"/>
</dbReference>
<evidence type="ECO:0000313" key="12">
    <source>
        <dbReference type="Proteomes" id="UP000825935"/>
    </source>
</evidence>
<dbReference type="InterPro" id="IPR013780">
    <property type="entry name" value="Glyco_hydro_b"/>
</dbReference>
<dbReference type="Gene3D" id="3.20.20.70">
    <property type="entry name" value="Aldolase class I"/>
    <property type="match status" value="1"/>
</dbReference>
<dbReference type="Pfam" id="PF17801">
    <property type="entry name" value="Melibiase_C"/>
    <property type="match status" value="1"/>
</dbReference>
<dbReference type="PANTHER" id="PTHR11452">
    <property type="entry name" value="ALPHA-GALACTOSIDASE/ALPHA-N-ACETYLGALACTOSAMINIDASE"/>
    <property type="match status" value="1"/>
</dbReference>
<dbReference type="InterPro" id="IPR041233">
    <property type="entry name" value="Melibiase_C"/>
</dbReference>
<keyword evidence="6 8" id="KW-1015">Disulfide bond</keyword>
<evidence type="ECO:0000256" key="8">
    <source>
        <dbReference type="RuleBase" id="RU361168"/>
    </source>
</evidence>
<sequence>MWPLAMATRIVIQLLLCAALCCLPSPHAHGLNNGLGLTPPMGWNSWNFFGCKISEQLIQEMADALVTSGLADIGYTYVNIDDCWASHRDNEGNLVADKKSFPSGIKFLADKIHAKGLKIGIYSDAGILTCQRRPGSLYHELQDAQIFASWDIDYLKYDNCFNLGIQPQNRYPSMAVALNKTNRPIYFSICEWGQNDPAKWAGEIGNSWRTTDDIKDKWQSIVTIADINNQWAAYAGPGAWNDPDMLEVGNGGMTFNEYRAHFSIWCLMKAPLLIGCDVRNMTSETFEILSNVEAIAVNQDILGVQGSKVSKQGSGECLEVWAGPLSGSRVAVALWNRCSYGNNITASWGDVGIVSDSPMIVRDLWEHRFLSGSFIGNLTMYVESHDCKLLIFIPEEQKLYYGEQ</sequence>
<name>A0A8T2QT81_CERRI</name>
<dbReference type="OMA" id="DRYPPMR"/>
<reference evidence="11" key="1">
    <citation type="submission" date="2021-08" db="EMBL/GenBank/DDBJ databases">
        <title>WGS assembly of Ceratopteris richardii.</title>
        <authorList>
            <person name="Marchant D.B."/>
            <person name="Chen G."/>
            <person name="Jenkins J."/>
            <person name="Shu S."/>
            <person name="Leebens-Mack J."/>
            <person name="Grimwood J."/>
            <person name="Schmutz J."/>
            <person name="Soltis P."/>
            <person name="Soltis D."/>
            <person name="Chen Z.-H."/>
        </authorList>
    </citation>
    <scope>NUCLEOTIDE SEQUENCE</scope>
    <source>
        <strain evidence="11">Whitten #5841</strain>
        <tissue evidence="11">Leaf</tissue>
    </source>
</reference>
<dbReference type="GO" id="GO:0005975">
    <property type="term" value="P:carbohydrate metabolic process"/>
    <property type="evidence" value="ECO:0007669"/>
    <property type="project" value="InterPro"/>
</dbReference>
<dbReference type="AlphaFoldDB" id="A0A8T2QT81"/>